<dbReference type="EMBL" id="CP001147">
    <property type="protein sequence ID" value="ACI21566.1"/>
    <property type="molecule type" value="Genomic_DNA"/>
</dbReference>
<keyword evidence="3" id="KW-1185">Reference proteome</keyword>
<accession>B5YI65</accession>
<dbReference type="RefSeq" id="WP_012546278.1">
    <property type="nucleotide sequence ID" value="NC_011296.1"/>
</dbReference>
<feature type="chain" id="PRO_5002841413" evidence="1">
    <location>
        <begin position="22"/>
        <end position="199"/>
    </location>
</feature>
<dbReference type="KEGG" id="tye:THEYE_A1906"/>
<evidence type="ECO:0000256" key="1">
    <source>
        <dbReference type="SAM" id="SignalP"/>
    </source>
</evidence>
<dbReference type="OrthoDB" id="6064766at2"/>
<evidence type="ECO:0000313" key="3">
    <source>
        <dbReference type="Proteomes" id="UP000000718"/>
    </source>
</evidence>
<dbReference type="AlphaFoldDB" id="B5YI65"/>
<dbReference type="eggNOG" id="ENOG5033ZAE">
    <property type="taxonomic scope" value="Bacteria"/>
</dbReference>
<keyword evidence="2" id="KW-0449">Lipoprotein</keyword>
<dbReference type="EnsemblBacteria" id="ACI21566">
    <property type="protein sequence ID" value="ACI21566"/>
    <property type="gene ID" value="THEYE_A1906"/>
</dbReference>
<dbReference type="PROSITE" id="PS51257">
    <property type="entry name" value="PROKAR_LIPOPROTEIN"/>
    <property type="match status" value="1"/>
</dbReference>
<feature type="signal peptide" evidence="1">
    <location>
        <begin position="1"/>
        <end position="21"/>
    </location>
</feature>
<dbReference type="Proteomes" id="UP000000718">
    <property type="component" value="Chromosome"/>
</dbReference>
<dbReference type="InParanoid" id="B5YI65"/>
<reference evidence="3" key="1">
    <citation type="submission" date="2008-08" db="EMBL/GenBank/DDBJ databases">
        <title>The complete genome sequence of Thermodesulfovibrio yellowstonii strain ATCC 51303 / DSM 11347 / YP87.</title>
        <authorList>
            <person name="Dodson R.J."/>
            <person name="Durkin A.S."/>
            <person name="Wu M."/>
            <person name="Eisen J."/>
            <person name="Sutton G."/>
        </authorList>
    </citation>
    <scope>NUCLEOTIDE SEQUENCE [LARGE SCALE GENOMIC DNA]</scope>
    <source>
        <strain evidence="3">ATCC 51303 / DSM 11347 / YP87</strain>
    </source>
</reference>
<dbReference type="PATRIC" id="fig|289376.4.peg.1862"/>
<evidence type="ECO:0000313" key="2">
    <source>
        <dbReference type="EMBL" id="ACI21566.1"/>
    </source>
</evidence>
<proteinExistence type="predicted"/>
<dbReference type="STRING" id="289376.THEYE_A1906"/>
<reference evidence="2 3" key="2">
    <citation type="journal article" date="2015" name="Genome Announc.">
        <title>Genome Sequence of the Sulfate-Reducing Thermophilic Bacterium Thermodesulfovibrio yellowstonii Strain DSM 11347T (Phylum Nitrospirae).</title>
        <authorList>
            <person name="Bhatnagar S."/>
            <person name="Badger J.H."/>
            <person name="Madupu R."/>
            <person name="Khouri H.M."/>
            <person name="O'Connor E.M."/>
            <person name="Robb F.T."/>
            <person name="Ward N.L."/>
            <person name="Eisen J.A."/>
        </authorList>
    </citation>
    <scope>NUCLEOTIDE SEQUENCE [LARGE SCALE GENOMIC DNA]</scope>
    <source>
        <strain evidence="3">ATCC 51303 / DSM 11347 / YP87</strain>
    </source>
</reference>
<sequence length="199" mass="21630">MLKTIAIILTGAILFTGCAFVDQRVDLTYERTVNAKGGTGEVYIAKPKDNTGLSKKPSGEIIIGTVKNTYGMKTADVITSNDIGDWIVKALIQELSFAGYTVMPVIELPDDVPNGIDLTLLRVFVDQDVGFWTVGAISDIQFTVEIWKNGVKVKIINVMAKGDERSVMGSAETKGISLKKALQSAMQQAIPEIIKTLEY</sequence>
<organism evidence="2 3">
    <name type="scientific">Thermodesulfovibrio yellowstonii (strain ATCC 51303 / DSM 11347 / YP87)</name>
    <dbReference type="NCBI Taxonomy" id="289376"/>
    <lineage>
        <taxon>Bacteria</taxon>
        <taxon>Pseudomonadati</taxon>
        <taxon>Nitrospirota</taxon>
        <taxon>Thermodesulfovibrionia</taxon>
        <taxon>Thermodesulfovibrionales</taxon>
        <taxon>Thermodesulfovibrionaceae</taxon>
        <taxon>Thermodesulfovibrio</taxon>
    </lineage>
</organism>
<gene>
    <name evidence="2" type="ordered locus">THEYE_A1906</name>
</gene>
<name>B5YI65_THEYD</name>
<dbReference type="HOGENOM" id="CLU_1371656_0_0_0"/>
<protein>
    <submittedName>
        <fullName evidence="2">Lipoprotein, putative</fullName>
    </submittedName>
</protein>
<keyword evidence="1" id="KW-0732">Signal</keyword>